<dbReference type="PANTHER" id="PTHR12124:SF47">
    <property type="entry name" value="EXOSOME COMPONENT 10"/>
    <property type="match status" value="1"/>
</dbReference>
<keyword evidence="5" id="KW-0271">Exosome</keyword>
<feature type="compositionally biased region" description="Basic and acidic residues" evidence="10">
    <location>
        <begin position="742"/>
        <end position="752"/>
    </location>
</feature>
<dbReference type="GO" id="GO:0071051">
    <property type="term" value="P:poly(A)-dependent snoRNA 3'-end processing"/>
    <property type="evidence" value="ECO:0007669"/>
    <property type="project" value="TreeGrafter"/>
</dbReference>
<organism evidence="12 13">
    <name type="scientific">Diaphorina citri</name>
    <name type="common">Asian citrus psyllid</name>
    <dbReference type="NCBI Taxonomy" id="121845"/>
    <lineage>
        <taxon>Eukaryota</taxon>
        <taxon>Metazoa</taxon>
        <taxon>Ecdysozoa</taxon>
        <taxon>Arthropoda</taxon>
        <taxon>Hexapoda</taxon>
        <taxon>Insecta</taxon>
        <taxon>Pterygota</taxon>
        <taxon>Neoptera</taxon>
        <taxon>Paraneoptera</taxon>
        <taxon>Hemiptera</taxon>
        <taxon>Sternorrhyncha</taxon>
        <taxon>Psylloidea</taxon>
        <taxon>Psyllidae</taxon>
        <taxon>Diaphorininae</taxon>
        <taxon>Diaphorina</taxon>
    </lineage>
</organism>
<dbReference type="GO" id="GO:0000166">
    <property type="term" value="F:nucleotide binding"/>
    <property type="evidence" value="ECO:0007669"/>
    <property type="project" value="InterPro"/>
</dbReference>
<evidence type="ECO:0000256" key="6">
    <source>
        <dbReference type="ARBA" id="ARBA00022839"/>
    </source>
</evidence>
<evidence type="ECO:0000256" key="10">
    <source>
        <dbReference type="SAM" id="MobiDB-lite"/>
    </source>
</evidence>
<keyword evidence="6" id="KW-0269">Exonuclease</keyword>
<dbReference type="GO" id="GO:0000467">
    <property type="term" value="P:exonucleolytic trimming to generate mature 3'-end of 5.8S rRNA from tricistronic rRNA transcript (SSU-rRNA, 5.8S rRNA, LSU-rRNA)"/>
    <property type="evidence" value="ECO:0007669"/>
    <property type="project" value="InterPro"/>
</dbReference>
<dbReference type="GO" id="GO:0071035">
    <property type="term" value="P:nuclear polyadenylation-dependent rRNA catabolic process"/>
    <property type="evidence" value="ECO:0007669"/>
    <property type="project" value="TreeGrafter"/>
</dbReference>
<dbReference type="SUPFAM" id="SSF53098">
    <property type="entry name" value="Ribonuclease H-like"/>
    <property type="match status" value="1"/>
</dbReference>
<reference evidence="13" key="1">
    <citation type="submission" date="2025-08" db="UniProtKB">
        <authorList>
            <consortium name="RefSeq"/>
        </authorList>
    </citation>
    <scope>IDENTIFICATION</scope>
</reference>
<evidence type="ECO:0000256" key="8">
    <source>
        <dbReference type="ARBA" id="ARBA00043957"/>
    </source>
</evidence>
<dbReference type="PaxDb" id="121845-A0A1S3DQK1"/>
<evidence type="ECO:0000256" key="7">
    <source>
        <dbReference type="ARBA" id="ARBA00023242"/>
    </source>
</evidence>
<dbReference type="GO" id="GO:0071037">
    <property type="term" value="P:nuclear polyadenylation-dependent snRNA catabolic process"/>
    <property type="evidence" value="ECO:0007669"/>
    <property type="project" value="TreeGrafter"/>
</dbReference>
<dbReference type="InterPro" id="IPR010997">
    <property type="entry name" value="HRDC-like_sf"/>
</dbReference>
<dbReference type="PANTHER" id="PTHR12124">
    <property type="entry name" value="POLYMYOSITIS/SCLERODERMA AUTOANTIGEN-RELATED"/>
    <property type="match status" value="1"/>
</dbReference>
<dbReference type="GO" id="GO:0071036">
    <property type="term" value="P:nuclear polyadenylation-dependent snoRNA catabolic process"/>
    <property type="evidence" value="ECO:0007669"/>
    <property type="project" value="TreeGrafter"/>
</dbReference>
<dbReference type="SMART" id="SM00474">
    <property type="entry name" value="35EXOc"/>
    <property type="match status" value="1"/>
</dbReference>
<dbReference type="GO" id="GO:0005730">
    <property type="term" value="C:nucleolus"/>
    <property type="evidence" value="ECO:0007669"/>
    <property type="project" value="TreeGrafter"/>
</dbReference>
<name>A0A1S3DQK1_DIACI</name>
<keyword evidence="4" id="KW-0378">Hydrolase</keyword>
<gene>
    <name evidence="13" type="primary">LOC103522977</name>
</gene>
<dbReference type="GO" id="GO:0071038">
    <property type="term" value="P:TRAMP-dependent tRNA surveillance pathway"/>
    <property type="evidence" value="ECO:0007669"/>
    <property type="project" value="TreeGrafter"/>
</dbReference>
<dbReference type="FunFam" id="1.10.150.80:FF:000001">
    <property type="entry name" value="Putative exosome component 10"/>
    <property type="match status" value="1"/>
</dbReference>
<comment type="similarity">
    <text evidence="8">Belongs to the exosome component 10/RRP6 family.</text>
</comment>
<dbReference type="GeneID" id="103522977"/>
<feature type="region of interest" description="Disordered" evidence="10">
    <location>
        <begin position="698"/>
        <end position="797"/>
    </location>
</feature>
<dbReference type="InterPro" id="IPR012337">
    <property type="entry name" value="RNaseH-like_sf"/>
</dbReference>
<dbReference type="SUPFAM" id="SSF47819">
    <property type="entry name" value="HRDC-like"/>
    <property type="match status" value="1"/>
</dbReference>
<evidence type="ECO:0000256" key="2">
    <source>
        <dbReference type="ARBA" id="ARBA00022552"/>
    </source>
</evidence>
<evidence type="ECO:0000313" key="12">
    <source>
        <dbReference type="Proteomes" id="UP000079169"/>
    </source>
</evidence>
<evidence type="ECO:0000256" key="9">
    <source>
        <dbReference type="ARBA" id="ARBA00070365"/>
    </source>
</evidence>
<keyword evidence="2" id="KW-0698">rRNA processing</keyword>
<accession>A0A1S3DQK1</accession>
<dbReference type="GO" id="GO:0071044">
    <property type="term" value="P:histone mRNA catabolic process"/>
    <property type="evidence" value="ECO:0007669"/>
    <property type="project" value="TreeGrafter"/>
</dbReference>
<sequence length="797" mass="91985">MSDTNQEIPKSDEANKELSKTLDVLVQNAYKSIVKCTKTAQSFPSTHENSLLIASPNYISGVAGTSDKVMTLVDSLLKTQNISKSMSKLYLEGQKDILTEANDKLLESINTRIDVMAGTKTPSVLPSQPKIVKESWNKNAKASNVWQEVHDNKKKSANWFMLNKGAVEIERPQLQFKVKVDNSYEQLFEPKLKEKPNALKPLAILLEKYDAIESFCHPYEYELDLYVPKEDFLKCEEPKQALPLSDTPLMMITEPEQVTQLVSELKQQQEIAIDLEYHNYRSYQGYTCLMQISTRDKDYIVDTLKLREDLEVLNEVLTDKNIVKVFHGADSDIKWLQKDFGLYVVGMFDTHQACKFLPMPRQSLAYLLKHYCDVDSDKTFQLFDWRHRPLPEPAIQYARTDTHYLLYVYDCMKLDLSAAAHGKQNLVLSTFTNSRNICKLKYEKPVFNEEGYMNIFRSHALLNNQQKYALRELYKWRDRIARDKDESTGYVLPNHMLLQMAQSIPRDIQGIFACCNPVPQTVKEHVLDIHAIILKARLQSLTKPVEKLQPSLDGMKKKQQQQVSPPHDSMDCLNYKGLPPVFPNNIICAPSNTHLSSYDPQDKKIAQIGLFFEDKMKIGSNKYQKIKLKTSRFETPYQRFLKSKEYAKAIQEKVDKENAEQKKIDALTPQVKTEPEENVKITQEPVVLKQIKSEEKVEMEKEKRKKILREREEEKEEQPAMKKIKVEKPEESNEKTKRHKIKSEPKENDSSKGKSGGTISTVDFSKVNYNKYMAKPGKSNQKKKGKGGKQNKKKKNR</sequence>
<dbReference type="InterPro" id="IPR036397">
    <property type="entry name" value="RNaseH_sf"/>
</dbReference>
<dbReference type="KEGG" id="dci:103522977"/>
<dbReference type="Gene3D" id="1.10.150.80">
    <property type="entry name" value="HRDC domain"/>
    <property type="match status" value="1"/>
</dbReference>
<dbReference type="GO" id="GO:0000175">
    <property type="term" value="F:3'-5'-RNA exonuclease activity"/>
    <property type="evidence" value="ECO:0007669"/>
    <property type="project" value="InterPro"/>
</dbReference>
<dbReference type="InterPro" id="IPR045092">
    <property type="entry name" value="Rrp6-like"/>
</dbReference>
<comment type="subcellular location">
    <subcellularLocation>
        <location evidence="1">Nucleus</location>
    </subcellularLocation>
</comment>
<dbReference type="Pfam" id="PF01612">
    <property type="entry name" value="DNA_pol_A_exo1"/>
    <property type="match status" value="1"/>
</dbReference>
<evidence type="ECO:0000256" key="1">
    <source>
        <dbReference type="ARBA" id="ARBA00004123"/>
    </source>
</evidence>
<dbReference type="STRING" id="121845.A0A1S3DQK1"/>
<keyword evidence="7" id="KW-0539">Nucleus</keyword>
<dbReference type="Pfam" id="PF08066">
    <property type="entry name" value="PMC2NT"/>
    <property type="match status" value="1"/>
</dbReference>
<feature type="compositionally biased region" description="Basic and acidic residues" evidence="10">
    <location>
        <begin position="709"/>
        <end position="735"/>
    </location>
</feature>
<evidence type="ECO:0000256" key="4">
    <source>
        <dbReference type="ARBA" id="ARBA00022801"/>
    </source>
</evidence>
<dbReference type="AlphaFoldDB" id="A0A1S3DQK1"/>
<proteinExistence type="inferred from homology"/>
<dbReference type="GO" id="GO:0071039">
    <property type="term" value="P:nuclear polyadenylation-dependent CUT catabolic process"/>
    <property type="evidence" value="ECO:0007669"/>
    <property type="project" value="TreeGrafter"/>
</dbReference>
<keyword evidence="3" id="KW-0540">Nuclease</keyword>
<dbReference type="RefSeq" id="XP_008486279.2">
    <property type="nucleotide sequence ID" value="XM_008488057.3"/>
</dbReference>
<dbReference type="InterPro" id="IPR044876">
    <property type="entry name" value="HRDC_dom_sf"/>
</dbReference>
<evidence type="ECO:0000259" key="11">
    <source>
        <dbReference type="PROSITE" id="PS50967"/>
    </source>
</evidence>
<keyword evidence="12" id="KW-1185">Reference proteome</keyword>
<dbReference type="SMART" id="SM00341">
    <property type="entry name" value="HRDC"/>
    <property type="match status" value="1"/>
</dbReference>
<dbReference type="GO" id="GO:0003727">
    <property type="term" value="F:single-stranded RNA binding"/>
    <property type="evidence" value="ECO:0007669"/>
    <property type="project" value="TreeGrafter"/>
</dbReference>
<dbReference type="GO" id="GO:0000176">
    <property type="term" value="C:nuclear exosome (RNase complex)"/>
    <property type="evidence" value="ECO:0007669"/>
    <property type="project" value="InterPro"/>
</dbReference>
<dbReference type="InterPro" id="IPR012588">
    <property type="entry name" value="Exosome-assoc_fac_Rrp6_N"/>
</dbReference>
<evidence type="ECO:0000256" key="5">
    <source>
        <dbReference type="ARBA" id="ARBA00022835"/>
    </source>
</evidence>
<dbReference type="InterPro" id="IPR002562">
    <property type="entry name" value="3'-5'_exonuclease_dom"/>
</dbReference>
<dbReference type="Gene3D" id="3.30.420.10">
    <property type="entry name" value="Ribonuclease H-like superfamily/Ribonuclease H"/>
    <property type="match status" value="1"/>
</dbReference>
<dbReference type="Proteomes" id="UP000079169">
    <property type="component" value="Unplaced"/>
</dbReference>
<dbReference type="InterPro" id="IPR002121">
    <property type="entry name" value="HRDC_dom"/>
</dbReference>
<dbReference type="InterPro" id="IPR049559">
    <property type="entry name" value="Rrp6p-like_exo"/>
</dbReference>
<dbReference type="Pfam" id="PF00570">
    <property type="entry name" value="HRDC"/>
    <property type="match status" value="1"/>
</dbReference>
<dbReference type="CDD" id="cd06147">
    <property type="entry name" value="Rrp6p_like_exo"/>
    <property type="match status" value="1"/>
</dbReference>
<evidence type="ECO:0000256" key="3">
    <source>
        <dbReference type="ARBA" id="ARBA00022722"/>
    </source>
</evidence>
<feature type="compositionally biased region" description="Basic residues" evidence="10">
    <location>
        <begin position="780"/>
        <end position="797"/>
    </location>
</feature>
<protein>
    <recommendedName>
        <fullName evidence="9">Exosome complex component 10 homolog</fullName>
    </recommendedName>
</protein>
<dbReference type="PROSITE" id="PS50967">
    <property type="entry name" value="HRDC"/>
    <property type="match status" value="1"/>
</dbReference>
<dbReference type="FunFam" id="3.30.420.10:FF:000059">
    <property type="entry name" value="Exosome complex exonuclease Rrp6"/>
    <property type="match status" value="1"/>
</dbReference>
<evidence type="ECO:0000313" key="13">
    <source>
        <dbReference type="RefSeq" id="XP_008486279.2"/>
    </source>
</evidence>
<dbReference type="GO" id="GO:0071040">
    <property type="term" value="P:nuclear polyadenylation-dependent antisense transcript catabolic process"/>
    <property type="evidence" value="ECO:0007669"/>
    <property type="project" value="TreeGrafter"/>
</dbReference>
<feature type="domain" description="HRDC" evidence="11">
    <location>
        <begin position="463"/>
        <end position="543"/>
    </location>
</feature>